<dbReference type="OrthoDB" id="95390at2759"/>
<sequence>MINAGGRVKQRQSKPLPKPAPQKHSVMEQFEEALQSRDFSKAVAMLEFFKGSGQMIGEVQVNPWLGYSAFHMGDFSKAIEVYKEMLALDDTDPAHHLHLACCYFFNGMYKEAEESAHRGPASSLQTRLLFHLAHKFNDEAKLMMYHQKLQDTIEDQLSLAAIHYFRNHYQEATDVYKRILLQTREFLALNVYVALCYYKLDFYDVSLEVLNVYLQAHHDSAIAINLKACNHYRLYNGKAAETELKVLIDLQSTAYNVENDIVKHNLVVFRNGEDALQVLPPLLDVVVPEARLNLVIFHLRHDQTSEAYELMKDLEPVTPQEYILKAVVNSCIGQQLDSRDHIKIAREYFQLVGASQSECDTIPGRQCMASCFFLLKQFDDVLVYLKSIKPYFQNDDTFLYLHGIASAAVGHYGEAEESFTSVKSDKIKSEYSFLSWLVRSHIMNKHAKRAWDMYLKMDTSAESFSILQVIANDCYKVGAFYYAAKAFDVLERLDNSTEYWEGKKGACVGVFQQVFANQEPAEALFDVMKMLESSGQMHAVERQNVSSQAENILRVMKNWTKDSNLKRK</sequence>
<dbReference type="InterPro" id="IPR019734">
    <property type="entry name" value="TPR_rpt"/>
</dbReference>
<dbReference type="VEuPathDB" id="TriTrypDB:BSAL_58845"/>
<dbReference type="EMBL" id="CYKH01000236">
    <property type="protein sequence ID" value="CUI12384.1"/>
    <property type="molecule type" value="Genomic_DNA"/>
</dbReference>
<keyword evidence="10" id="KW-1185">Reference proteome</keyword>
<feature type="repeat" description="TPR" evidence="7">
    <location>
        <begin position="59"/>
        <end position="92"/>
    </location>
</feature>
<gene>
    <name evidence="9" type="ORF">BSAL_58845</name>
</gene>
<evidence type="ECO:0000256" key="1">
    <source>
        <dbReference type="ARBA" id="ARBA00004138"/>
    </source>
</evidence>
<dbReference type="AlphaFoldDB" id="A0A0S4KM55"/>
<dbReference type="InterPro" id="IPR030511">
    <property type="entry name" value="TTC26"/>
</dbReference>
<evidence type="ECO:0000256" key="8">
    <source>
        <dbReference type="SAM" id="MobiDB-lite"/>
    </source>
</evidence>
<comment type="similarity">
    <text evidence="2">Belongs to the IFT56 family.</text>
</comment>
<protein>
    <recommendedName>
        <fullName evidence="3">Intraflagellar transport protein 56</fullName>
    </recommendedName>
</protein>
<keyword evidence="6" id="KW-0966">Cell projection</keyword>
<proteinExistence type="inferred from homology"/>
<evidence type="ECO:0000313" key="9">
    <source>
        <dbReference type="EMBL" id="CUI12384.1"/>
    </source>
</evidence>
<dbReference type="FunFam" id="1.25.40.10:FF:000233">
    <property type="entry name" value="Tetratricopeptide repeat domain 26"/>
    <property type="match status" value="1"/>
</dbReference>
<dbReference type="GO" id="GO:0036064">
    <property type="term" value="C:ciliary basal body"/>
    <property type="evidence" value="ECO:0007669"/>
    <property type="project" value="TreeGrafter"/>
</dbReference>
<comment type="subcellular location">
    <subcellularLocation>
        <location evidence="1">Cell projection</location>
        <location evidence="1">Cilium</location>
    </subcellularLocation>
</comment>
<evidence type="ECO:0000256" key="3">
    <source>
        <dbReference type="ARBA" id="ARBA00019387"/>
    </source>
</evidence>
<dbReference type="Pfam" id="PF14559">
    <property type="entry name" value="TPR_19"/>
    <property type="match status" value="1"/>
</dbReference>
<dbReference type="GO" id="GO:0097546">
    <property type="term" value="C:ciliary base"/>
    <property type="evidence" value="ECO:0007669"/>
    <property type="project" value="TreeGrafter"/>
</dbReference>
<evidence type="ECO:0000256" key="2">
    <source>
        <dbReference type="ARBA" id="ARBA00007834"/>
    </source>
</evidence>
<dbReference type="GO" id="GO:0030992">
    <property type="term" value="C:intraciliary transport particle B"/>
    <property type="evidence" value="ECO:0007669"/>
    <property type="project" value="TreeGrafter"/>
</dbReference>
<evidence type="ECO:0000256" key="7">
    <source>
        <dbReference type="PROSITE-ProRule" id="PRU00339"/>
    </source>
</evidence>
<dbReference type="SUPFAM" id="SSF48452">
    <property type="entry name" value="TPR-like"/>
    <property type="match status" value="1"/>
</dbReference>
<accession>A0A0S4KM55</accession>
<dbReference type="PANTHER" id="PTHR14781:SF0">
    <property type="entry name" value="INTRAFLAGELLAR TRANSPORT PROTEIN 56"/>
    <property type="match status" value="1"/>
</dbReference>
<reference evidence="10" key="1">
    <citation type="submission" date="2015-09" db="EMBL/GenBank/DDBJ databases">
        <authorList>
            <consortium name="Pathogen Informatics"/>
        </authorList>
    </citation>
    <scope>NUCLEOTIDE SEQUENCE [LARGE SCALE GENOMIC DNA]</scope>
    <source>
        <strain evidence="10">Lake Konstanz</strain>
    </source>
</reference>
<dbReference type="OMA" id="FIIRRDY"/>
<dbReference type="InterPro" id="IPR011990">
    <property type="entry name" value="TPR-like_helical_dom_sf"/>
</dbReference>
<keyword evidence="5 7" id="KW-0802">TPR repeat</keyword>
<dbReference type="PANTHER" id="PTHR14781">
    <property type="entry name" value="INTRAFLAGELLAR TRANSPORT PROTEIN 56"/>
    <property type="match status" value="1"/>
</dbReference>
<dbReference type="GO" id="GO:0120170">
    <property type="term" value="F:intraciliary transport particle B binding"/>
    <property type="evidence" value="ECO:0007669"/>
    <property type="project" value="TreeGrafter"/>
</dbReference>
<dbReference type="PROSITE" id="PS50005">
    <property type="entry name" value="TPR"/>
    <property type="match status" value="1"/>
</dbReference>
<dbReference type="Proteomes" id="UP000051952">
    <property type="component" value="Unassembled WGS sequence"/>
</dbReference>
<evidence type="ECO:0000256" key="4">
    <source>
        <dbReference type="ARBA" id="ARBA00022737"/>
    </source>
</evidence>
<evidence type="ECO:0000256" key="6">
    <source>
        <dbReference type="ARBA" id="ARBA00023273"/>
    </source>
</evidence>
<dbReference type="Gene3D" id="1.25.40.10">
    <property type="entry name" value="Tetratricopeptide repeat domain"/>
    <property type="match status" value="2"/>
</dbReference>
<dbReference type="GO" id="GO:0035720">
    <property type="term" value="P:intraciliary anterograde transport"/>
    <property type="evidence" value="ECO:0007669"/>
    <property type="project" value="TreeGrafter"/>
</dbReference>
<dbReference type="GO" id="GO:0035735">
    <property type="term" value="P:intraciliary transport involved in cilium assembly"/>
    <property type="evidence" value="ECO:0007669"/>
    <property type="project" value="TreeGrafter"/>
</dbReference>
<organism evidence="9 10">
    <name type="scientific">Bodo saltans</name>
    <name type="common">Flagellated protozoan</name>
    <dbReference type="NCBI Taxonomy" id="75058"/>
    <lineage>
        <taxon>Eukaryota</taxon>
        <taxon>Discoba</taxon>
        <taxon>Euglenozoa</taxon>
        <taxon>Kinetoplastea</taxon>
        <taxon>Metakinetoplastina</taxon>
        <taxon>Eubodonida</taxon>
        <taxon>Bodonidae</taxon>
        <taxon>Bodo</taxon>
    </lineage>
</organism>
<name>A0A0S4KM55_BODSA</name>
<evidence type="ECO:0000313" key="10">
    <source>
        <dbReference type="Proteomes" id="UP000051952"/>
    </source>
</evidence>
<feature type="region of interest" description="Disordered" evidence="8">
    <location>
        <begin position="1"/>
        <end position="24"/>
    </location>
</feature>
<evidence type="ECO:0000256" key="5">
    <source>
        <dbReference type="ARBA" id="ARBA00022803"/>
    </source>
</evidence>
<keyword evidence="4" id="KW-0677">Repeat</keyword>